<dbReference type="RefSeq" id="WP_379229922.1">
    <property type="nucleotide sequence ID" value="NZ_JBHSTE010000001.1"/>
</dbReference>
<feature type="transmembrane region" description="Helical" evidence="1">
    <location>
        <begin position="158"/>
        <end position="179"/>
    </location>
</feature>
<gene>
    <name evidence="2" type="ORF">ACFP56_00455</name>
</gene>
<organism evidence="2 3">
    <name type="scientific">Paenibacillus septentrionalis</name>
    <dbReference type="NCBI Taxonomy" id="429342"/>
    <lineage>
        <taxon>Bacteria</taxon>
        <taxon>Bacillati</taxon>
        <taxon>Bacillota</taxon>
        <taxon>Bacilli</taxon>
        <taxon>Bacillales</taxon>
        <taxon>Paenibacillaceae</taxon>
        <taxon>Paenibacillus</taxon>
    </lineage>
</organism>
<protein>
    <submittedName>
        <fullName evidence="2">ABC transporter permease</fullName>
    </submittedName>
</protein>
<reference evidence="3" key="1">
    <citation type="journal article" date="2019" name="Int. J. Syst. Evol. Microbiol.">
        <title>The Global Catalogue of Microorganisms (GCM) 10K type strain sequencing project: providing services to taxonomists for standard genome sequencing and annotation.</title>
        <authorList>
            <consortium name="The Broad Institute Genomics Platform"/>
            <consortium name="The Broad Institute Genome Sequencing Center for Infectious Disease"/>
            <person name="Wu L."/>
            <person name="Ma J."/>
        </authorList>
    </citation>
    <scope>NUCLEOTIDE SEQUENCE [LARGE SCALE GENOMIC DNA]</scope>
    <source>
        <strain evidence="3">PCU 280</strain>
    </source>
</reference>
<comment type="caution">
    <text evidence="2">The sequence shown here is derived from an EMBL/GenBank/DDBJ whole genome shotgun (WGS) entry which is preliminary data.</text>
</comment>
<keyword evidence="1" id="KW-0472">Membrane</keyword>
<dbReference type="Proteomes" id="UP001596233">
    <property type="component" value="Unassembled WGS sequence"/>
</dbReference>
<accession>A0ABW1V024</accession>
<keyword evidence="3" id="KW-1185">Reference proteome</keyword>
<feature type="transmembrane region" description="Helical" evidence="1">
    <location>
        <begin position="68"/>
        <end position="91"/>
    </location>
</feature>
<keyword evidence="1" id="KW-0812">Transmembrane</keyword>
<dbReference type="EMBL" id="JBHSTE010000001">
    <property type="protein sequence ID" value="MFC6331075.1"/>
    <property type="molecule type" value="Genomic_DNA"/>
</dbReference>
<feature type="transmembrane region" description="Helical" evidence="1">
    <location>
        <begin position="185"/>
        <end position="209"/>
    </location>
</feature>
<feature type="transmembrane region" description="Helical" evidence="1">
    <location>
        <begin position="263"/>
        <end position="289"/>
    </location>
</feature>
<keyword evidence="1" id="KW-1133">Transmembrane helix</keyword>
<evidence type="ECO:0000313" key="3">
    <source>
        <dbReference type="Proteomes" id="UP001596233"/>
    </source>
</evidence>
<feature type="transmembrane region" description="Helical" evidence="1">
    <location>
        <begin position="126"/>
        <end position="146"/>
    </location>
</feature>
<sequence>MRNMNAVQSLKQFFLNPVIDKEYRLRMRTSRTMWTLLSYLVAMGLFAAVVFSIIGVEMRGSVYASSSAGITFIVMSFAQLGLIAFMSPGLTAGVISGEREKQTLNLLLTTQQSSFTIIVSKLISSISFMLLIVFSTLPLYGIVFLYGGIAPSQLLSVFAFYIFNMLVFGSFGVLFSTLFKRTMLAVIVTYGVVLFMFVGTGVIFLILLLSYENYAQTSQSVIDYSWILHILAINPGVALYSVLDQNFIHTVQLGIRGVSGQNFFNYVPLWLEFMIFYTIVLVLALYGAIRKLRPIKRRKRGV</sequence>
<evidence type="ECO:0000313" key="2">
    <source>
        <dbReference type="EMBL" id="MFC6331075.1"/>
    </source>
</evidence>
<feature type="transmembrane region" description="Helical" evidence="1">
    <location>
        <begin position="34"/>
        <end position="56"/>
    </location>
</feature>
<dbReference type="Pfam" id="PF12679">
    <property type="entry name" value="ABC2_membrane_2"/>
    <property type="match status" value="1"/>
</dbReference>
<dbReference type="PANTHER" id="PTHR43471">
    <property type="entry name" value="ABC TRANSPORTER PERMEASE"/>
    <property type="match status" value="1"/>
</dbReference>
<evidence type="ECO:0000256" key="1">
    <source>
        <dbReference type="SAM" id="Phobius"/>
    </source>
</evidence>
<name>A0ABW1V024_9BACL</name>
<proteinExistence type="predicted"/>